<dbReference type="PROSITE" id="PS01125">
    <property type="entry name" value="ROK"/>
    <property type="match status" value="1"/>
</dbReference>
<evidence type="ECO:0000313" key="3">
    <source>
        <dbReference type="Proteomes" id="UP001336020"/>
    </source>
</evidence>
<dbReference type="InterPro" id="IPR043129">
    <property type="entry name" value="ATPase_NBD"/>
</dbReference>
<keyword evidence="3" id="KW-1185">Reference proteome</keyword>
<dbReference type="InterPro" id="IPR000600">
    <property type="entry name" value="ROK"/>
</dbReference>
<dbReference type="Pfam" id="PF00480">
    <property type="entry name" value="ROK"/>
    <property type="match status" value="1"/>
</dbReference>
<name>A0ABU7L6B0_9NOCA</name>
<dbReference type="PANTHER" id="PTHR18964">
    <property type="entry name" value="ROK (REPRESSOR, ORF, KINASE) FAMILY"/>
    <property type="match status" value="1"/>
</dbReference>
<dbReference type="InterPro" id="IPR049874">
    <property type="entry name" value="ROK_cs"/>
</dbReference>
<dbReference type="PANTHER" id="PTHR18964:SF169">
    <property type="entry name" value="N-ACETYLMANNOSAMINE KINASE"/>
    <property type="match status" value="1"/>
</dbReference>
<comment type="caution">
    <text evidence="2">The sequence shown here is derived from an EMBL/GenBank/DDBJ whole genome shotgun (WGS) entry which is preliminary data.</text>
</comment>
<accession>A0ABU7L6B0</accession>
<dbReference type="Proteomes" id="UP001336020">
    <property type="component" value="Unassembled WGS sequence"/>
</dbReference>
<evidence type="ECO:0000256" key="1">
    <source>
        <dbReference type="ARBA" id="ARBA00006479"/>
    </source>
</evidence>
<comment type="similarity">
    <text evidence="1">Belongs to the ROK (NagC/XylR) family.</text>
</comment>
<evidence type="ECO:0000313" key="2">
    <source>
        <dbReference type="EMBL" id="MEE2057048.1"/>
    </source>
</evidence>
<reference evidence="2 3" key="1">
    <citation type="submission" date="2023-07" db="EMBL/GenBank/DDBJ databases">
        <authorList>
            <person name="Girao M."/>
            <person name="Carvalho M.F."/>
        </authorList>
    </citation>
    <scope>NUCLEOTIDE SEQUENCE [LARGE SCALE GENOMIC DNA]</scope>
    <source>
        <strain evidence="2 3">YIM65754</strain>
    </source>
</reference>
<organism evidence="2 3">
    <name type="scientific">Rhodococcus artemisiae</name>
    <dbReference type="NCBI Taxonomy" id="714159"/>
    <lineage>
        <taxon>Bacteria</taxon>
        <taxon>Bacillati</taxon>
        <taxon>Actinomycetota</taxon>
        <taxon>Actinomycetes</taxon>
        <taxon>Mycobacteriales</taxon>
        <taxon>Nocardiaceae</taxon>
        <taxon>Rhodococcus</taxon>
    </lineage>
</organism>
<protein>
    <submittedName>
        <fullName evidence="2">ROK family protein</fullName>
    </submittedName>
</protein>
<proteinExistence type="inferred from homology"/>
<sequence length="295" mass="28920">MTALALDVGGTKFAAAFVADDGTPVEPKTVPVPGAGVWDTCAALLREVAGAEPITAVGIAAAGPVDTRSGTVSSINIPEWSSGFPLVEAVRSLFPGAHVALAMDGAAATLAEQRFGAGRGANDLLGVVLGTGIGGGIVLDGRLVAGRTGNAGHIGHIVSAYGFEKCTCGGAGCIETVASGTAAAKWARAHGWEGEDGAALAAAAQDGSGVAAAALERAGTALGQVIASAAALTDVSLVVVGGGFAESGTPLWRPMLASAARQARLEFIRDLRIVPASLGALGTLVGSAALTHGHE</sequence>
<dbReference type="RefSeq" id="WP_330132306.1">
    <property type="nucleotide sequence ID" value="NZ_JAUTXY010000002.1"/>
</dbReference>
<dbReference type="EMBL" id="JAUTXY010000002">
    <property type="protein sequence ID" value="MEE2057048.1"/>
    <property type="molecule type" value="Genomic_DNA"/>
</dbReference>
<dbReference type="SUPFAM" id="SSF53067">
    <property type="entry name" value="Actin-like ATPase domain"/>
    <property type="match status" value="1"/>
</dbReference>
<dbReference type="Gene3D" id="3.30.420.40">
    <property type="match status" value="2"/>
</dbReference>
<gene>
    <name evidence="2" type="ORF">Q7514_05835</name>
</gene>